<comment type="caution">
    <text evidence="1">The sequence shown here is derived from an EMBL/GenBank/DDBJ whole genome shotgun (WGS) entry which is preliminary data.</text>
</comment>
<gene>
    <name evidence="1" type="ORF">HMPREF1015_00170</name>
</gene>
<dbReference type="AlphaFoldDB" id="G9QPF3"/>
<dbReference type="EMBL" id="ACWF01000155">
    <property type="protein sequence ID" value="EHL73815.1"/>
    <property type="molecule type" value="Genomic_DNA"/>
</dbReference>
<dbReference type="InterPro" id="IPR025546">
    <property type="entry name" value="YqzH"/>
</dbReference>
<dbReference type="Pfam" id="PF14164">
    <property type="entry name" value="YqzH"/>
    <property type="match status" value="1"/>
</dbReference>
<name>G9QPF3_9BACI</name>
<dbReference type="PATRIC" id="fig|665952.3.peg.3046"/>
<evidence type="ECO:0008006" key="3">
    <source>
        <dbReference type="Google" id="ProtNLM"/>
    </source>
</evidence>
<dbReference type="GeneID" id="87583332"/>
<reference evidence="1 2" key="1">
    <citation type="submission" date="2011-09" db="EMBL/GenBank/DDBJ databases">
        <title>The Genome Sequence of Bacillus smithii 7_3_47FAA.</title>
        <authorList>
            <consortium name="The Broad Institute Genome Sequencing Platform"/>
            <person name="Earl A."/>
            <person name="Ward D."/>
            <person name="Feldgarden M."/>
            <person name="Gevers D."/>
            <person name="Daigneault M."/>
            <person name="Strauss J."/>
            <person name="Allen-Vercoe E."/>
            <person name="Young S.K."/>
            <person name="Zeng Q."/>
            <person name="Gargeya S."/>
            <person name="Fitzgerald M."/>
            <person name="Haas B."/>
            <person name="Abouelleil A."/>
            <person name="Alvarado L."/>
            <person name="Arachchi H.M."/>
            <person name="Berlin A."/>
            <person name="Brown A."/>
            <person name="Chapman S.B."/>
            <person name="Chen Z."/>
            <person name="Dunbar C."/>
            <person name="Freedman E."/>
            <person name="Gearin G."/>
            <person name="Goldberg J."/>
            <person name="Griggs A."/>
            <person name="Gujja S."/>
            <person name="Heiman D."/>
            <person name="Howarth C."/>
            <person name="Larson L."/>
            <person name="Lui A."/>
            <person name="MacDonald P.J.P."/>
            <person name="Montmayeur A."/>
            <person name="Murphy C."/>
            <person name="Neiman D."/>
            <person name="Pearson M."/>
            <person name="Priest M."/>
            <person name="Roberts A."/>
            <person name="Saif S."/>
            <person name="Shea T."/>
            <person name="Shenoy N."/>
            <person name="Sisk P."/>
            <person name="Stolte C."/>
            <person name="Sykes S."/>
            <person name="Wortman J."/>
            <person name="Nusbaum C."/>
            <person name="Birren B."/>
        </authorList>
    </citation>
    <scope>NUCLEOTIDE SEQUENCE [LARGE SCALE GENOMIC DNA]</scope>
    <source>
        <strain evidence="1 2">7_3_47FAA</strain>
    </source>
</reference>
<evidence type="ECO:0000313" key="2">
    <source>
        <dbReference type="Proteomes" id="UP000011747"/>
    </source>
</evidence>
<proteinExistence type="predicted"/>
<accession>G9QPF3</accession>
<keyword evidence="2" id="KW-1185">Reference proteome</keyword>
<evidence type="ECO:0000313" key="1">
    <source>
        <dbReference type="EMBL" id="EHL73815.1"/>
    </source>
</evidence>
<dbReference type="RefSeq" id="WP_003355241.1">
    <property type="nucleotide sequence ID" value="NZ_JH414764.1"/>
</dbReference>
<protein>
    <recommendedName>
        <fullName evidence="3">YqzH-like protein</fullName>
    </recommendedName>
</protein>
<dbReference type="Proteomes" id="UP000011747">
    <property type="component" value="Unassembled WGS sequence"/>
</dbReference>
<dbReference type="HOGENOM" id="CLU_191247_1_0_9"/>
<sequence>MEKMIILMIQKKLQQYKSPELTDKELKDLAKEVMIRQKSEKGELHEITEDVVYEYITK</sequence>
<organism evidence="1 2">
    <name type="scientific">Bacillus smithii 7_3_47FAA</name>
    <dbReference type="NCBI Taxonomy" id="665952"/>
    <lineage>
        <taxon>Bacteria</taxon>
        <taxon>Bacillati</taxon>
        <taxon>Bacillota</taxon>
        <taxon>Bacilli</taxon>
        <taxon>Bacillales</taxon>
        <taxon>Bacillaceae</taxon>
        <taxon>Bacillus</taxon>
    </lineage>
</organism>